<dbReference type="AlphaFoldDB" id="F5YJ85"/>
<reference evidence="1 2" key="2">
    <citation type="journal article" date="2011" name="ISME J.">
        <title>RNA-seq reveals cooperative metabolic interactions between two termite-gut spirochete species in co-culture.</title>
        <authorList>
            <person name="Rosenthal A.Z."/>
            <person name="Matson E.G."/>
            <person name="Eldar A."/>
            <person name="Leadbetter J.R."/>
        </authorList>
    </citation>
    <scope>NUCLEOTIDE SEQUENCE [LARGE SCALE GENOMIC DNA]</scope>
    <source>
        <strain evidence="2">ATCC BAA-887 / DSM 12427 / ZAS-2</strain>
    </source>
</reference>
<keyword evidence="2" id="KW-1185">Reference proteome</keyword>
<gene>
    <name evidence="1" type="ordered locus">TREPR_2105</name>
</gene>
<evidence type="ECO:0000313" key="1">
    <source>
        <dbReference type="EMBL" id="AEF84056.1"/>
    </source>
</evidence>
<dbReference type="RefSeq" id="WP_015708065.1">
    <property type="nucleotide sequence ID" value="NC_015578.1"/>
</dbReference>
<dbReference type="EMBL" id="CP001843">
    <property type="protein sequence ID" value="AEF84056.1"/>
    <property type="molecule type" value="Genomic_DNA"/>
</dbReference>
<dbReference type="Proteomes" id="UP000009223">
    <property type="component" value="Chromosome"/>
</dbReference>
<proteinExistence type="predicted"/>
<evidence type="ECO:0000313" key="2">
    <source>
        <dbReference type="Proteomes" id="UP000009223"/>
    </source>
</evidence>
<accession>F5YJ85</accession>
<dbReference type="eggNOG" id="ENOG5031CAC">
    <property type="taxonomic scope" value="Bacteria"/>
</dbReference>
<name>F5YJ85_TREPZ</name>
<dbReference type="STRING" id="545694.TREPR_2105"/>
<sequence length="283" mass="30889">MVNGRDCVIAIGTVPVPYAEETIREAVAALIEQASIEGDGVCRGIQKNCGVTGCIVTPLTIGTAPLLLGLALGEAGIPVFVSETRNLYRRELRLVPYEDGERFELCQERGERGKRFEACGVSGFELRIHQGEAVKLRLDIAGEHGGAPYPSEGGREFATGERFKENGVSYTVNGRELREIYGLTIAAKKIGGTKTEVWIHRVLEESADIPQAIEKLEVTARLYRDRYEQGNQGSGNLGLFRLRLSRLVMMSDETAVDAADAVIGPLRYYCAGDFTAEVFSEGN</sequence>
<dbReference type="KEGG" id="tpi:TREPR_2105"/>
<dbReference type="HOGENOM" id="CLU_952973_0_0_12"/>
<dbReference type="OrthoDB" id="358890at2"/>
<protein>
    <submittedName>
        <fullName evidence="1">Uncharacterized protein</fullName>
    </submittedName>
</protein>
<reference evidence="2" key="1">
    <citation type="submission" date="2009-12" db="EMBL/GenBank/DDBJ databases">
        <title>Complete sequence of Treponema primitia strain ZAS-2.</title>
        <authorList>
            <person name="Tetu S.G."/>
            <person name="Matson E."/>
            <person name="Ren Q."/>
            <person name="Seshadri R."/>
            <person name="Elbourne L."/>
            <person name="Hassan K.A."/>
            <person name="Durkin A."/>
            <person name="Radune D."/>
            <person name="Mohamoud Y."/>
            <person name="Shay R."/>
            <person name="Jin S."/>
            <person name="Zhang X."/>
            <person name="Lucey K."/>
            <person name="Ballor N.R."/>
            <person name="Ottesen E."/>
            <person name="Rosenthal R."/>
            <person name="Allen A."/>
            <person name="Leadbetter J.R."/>
            <person name="Paulsen I.T."/>
        </authorList>
    </citation>
    <scope>NUCLEOTIDE SEQUENCE [LARGE SCALE GENOMIC DNA]</scope>
    <source>
        <strain evidence="2">ATCC BAA-887 / DSM 12427 / ZAS-2</strain>
    </source>
</reference>
<organism evidence="1 2">
    <name type="scientific">Treponema primitia (strain ATCC BAA-887 / DSM 12427 / ZAS-2)</name>
    <dbReference type="NCBI Taxonomy" id="545694"/>
    <lineage>
        <taxon>Bacteria</taxon>
        <taxon>Pseudomonadati</taxon>
        <taxon>Spirochaetota</taxon>
        <taxon>Spirochaetia</taxon>
        <taxon>Spirochaetales</taxon>
        <taxon>Treponemataceae</taxon>
        <taxon>Treponema</taxon>
    </lineage>
</organism>